<evidence type="ECO:0000313" key="2">
    <source>
        <dbReference type="EMBL" id="TGK01405.1"/>
    </source>
</evidence>
<dbReference type="Proteomes" id="UP000297946">
    <property type="component" value="Unassembled WGS sequence"/>
</dbReference>
<evidence type="ECO:0000313" key="3">
    <source>
        <dbReference type="EMBL" id="TGL42145.1"/>
    </source>
</evidence>
<gene>
    <name evidence="2" type="ORF">EHO57_10780</name>
    <name evidence="3" type="ORF">EHQ53_08090</name>
</gene>
<organism evidence="2 5">
    <name type="scientific">Leptospira langatensis</name>
    <dbReference type="NCBI Taxonomy" id="2484983"/>
    <lineage>
        <taxon>Bacteria</taxon>
        <taxon>Pseudomonadati</taxon>
        <taxon>Spirochaetota</taxon>
        <taxon>Spirochaetia</taxon>
        <taxon>Leptospirales</taxon>
        <taxon>Leptospiraceae</taxon>
        <taxon>Leptospira</taxon>
    </lineage>
</organism>
<dbReference type="Pfam" id="PF10592">
    <property type="entry name" value="AIPR"/>
    <property type="match status" value="1"/>
</dbReference>
<dbReference type="Proteomes" id="UP000297273">
    <property type="component" value="Unassembled WGS sequence"/>
</dbReference>
<protein>
    <recommendedName>
        <fullName evidence="1">Abortive phage infection protein C-terminal domain-containing protein</fullName>
    </recommendedName>
</protein>
<feature type="domain" description="Abortive phage infection protein C-terminal" evidence="1">
    <location>
        <begin position="240"/>
        <end position="482"/>
    </location>
</feature>
<accession>A0A5F1ZX40</accession>
<keyword evidence="4" id="KW-1185">Reference proteome</keyword>
<dbReference type="InterPro" id="IPR018891">
    <property type="entry name" value="AIPR_C"/>
</dbReference>
<dbReference type="EMBL" id="RQER01000006">
    <property type="protein sequence ID" value="TGK01405.1"/>
    <property type="molecule type" value="Genomic_DNA"/>
</dbReference>
<dbReference type="OrthoDB" id="9806213at2"/>
<dbReference type="EMBL" id="RQGC01000004">
    <property type="protein sequence ID" value="TGL42145.1"/>
    <property type="molecule type" value="Genomic_DNA"/>
</dbReference>
<comment type="caution">
    <text evidence="2">The sequence shown here is derived from an EMBL/GenBank/DDBJ whole genome shotgun (WGS) entry which is preliminary data.</text>
</comment>
<evidence type="ECO:0000259" key="1">
    <source>
        <dbReference type="Pfam" id="PF10592"/>
    </source>
</evidence>
<sequence>MLALKQFQTVIDTDYREYVTIRSEENRFKNEDIDNLLLTRSLVAFYLKNFAGCAEDKIIKHIVDGFKDGGVDGIYFSEIDKTLHLVQSKWIKNGTSGIDLGDINKTISGIKNVMIPKLEDFNKEIRDLEEEVNKALLDPNIKIIFSIVSTTEQPLSNEAKQAIEDFLAEQNRVTNFIHFEYINIKSLHDVLRRGAMDVPIDTDIMLLNWIDISLPVKAVYGMINGSDLATLLEENSKRVFSPNIRYFLGRTEVNESIIETATKNPDLFWYLNNGITAIAKTFTKKAIGGASHANGIFACQGLYIVNGAQTTGALLEAKRQGINLEKVLVGMRIIEVSEANVEFGTSVTRSNNTQNRVDSRDFVALDPVQEKIYQELLLEGIVYTYKSGDIIPENTEGFSFEEAAISLACALDNVEIMVLGKREISRLWYQTDKAPYKRLFNQSTEGPYIFRKVKIMRKVESWIKTKRSGASNRDNLILVHGNRFILMLAFNILAKIPDVENENYSEKQLDSSINYAFESLKSIIDTYYNEDQLASLFKNNEKCNMIKQLSNL</sequence>
<reference evidence="3" key="1">
    <citation type="submission" date="2018-10" db="EMBL/GenBank/DDBJ databases">
        <authorList>
            <person name="Vincent A.T."/>
            <person name="Schiettekatte O."/>
            <person name="Bourhy P."/>
            <person name="Veyrier F.J."/>
            <person name="Picardeau M."/>
        </authorList>
    </citation>
    <scope>NUCLEOTIDE SEQUENCE</scope>
    <source>
        <strain evidence="3">201702690</strain>
    </source>
</reference>
<reference evidence="2 5" key="2">
    <citation type="journal article" date="2019" name="PLoS Negl. Trop. Dis.">
        <title>Revisiting the worldwide diversity of Leptospira species in the environment.</title>
        <authorList>
            <person name="Vincent A.T."/>
            <person name="Schiettekatte O."/>
            <person name="Bourhy P."/>
            <person name="Veyrier F.J."/>
            <person name="Picardeau M."/>
        </authorList>
    </citation>
    <scope>NUCLEOTIDE SEQUENCE [LARGE SCALE GENOMIC DNA]</scope>
    <source>
        <strain evidence="3">201702690</strain>
        <strain evidence="2 5">SSW18</strain>
    </source>
</reference>
<dbReference type="AlphaFoldDB" id="A0A5F1ZX40"/>
<evidence type="ECO:0000313" key="5">
    <source>
        <dbReference type="Proteomes" id="UP000297946"/>
    </source>
</evidence>
<dbReference type="RefSeq" id="WP_135644877.1">
    <property type="nucleotide sequence ID" value="NZ_RQER01000006.1"/>
</dbReference>
<evidence type="ECO:0000313" key="4">
    <source>
        <dbReference type="Proteomes" id="UP000297273"/>
    </source>
</evidence>
<proteinExistence type="predicted"/>
<name>A0A5F1ZX40_9LEPT</name>